<keyword evidence="6 12" id="KW-0547">Nucleotide-binding</keyword>
<comment type="function">
    <text evidence="12 13">The RecF protein is involved in DNA metabolism; it is required for DNA replication and normal SOS inducibility. RecF binds preferentially to single-stranded, linear DNA. It also seems to bind ATP.</text>
</comment>
<dbReference type="GO" id="GO:0005524">
    <property type="term" value="F:ATP binding"/>
    <property type="evidence" value="ECO:0007669"/>
    <property type="project" value="UniProtKB-UniRule"/>
</dbReference>
<dbReference type="GO" id="GO:0006260">
    <property type="term" value="P:DNA replication"/>
    <property type="evidence" value="ECO:0007669"/>
    <property type="project" value="UniProtKB-UniRule"/>
</dbReference>
<proteinExistence type="inferred from homology"/>
<dbReference type="GO" id="GO:0006302">
    <property type="term" value="P:double-strand break repair"/>
    <property type="evidence" value="ECO:0007669"/>
    <property type="project" value="TreeGrafter"/>
</dbReference>
<evidence type="ECO:0000256" key="11">
    <source>
        <dbReference type="ARBA" id="ARBA00023236"/>
    </source>
</evidence>
<organism evidence="16 18">
    <name type="scientific">Anaerotignum propionicum DSM 1682</name>
    <dbReference type="NCBI Taxonomy" id="991789"/>
    <lineage>
        <taxon>Bacteria</taxon>
        <taxon>Bacillati</taxon>
        <taxon>Bacillota</taxon>
        <taxon>Clostridia</taxon>
        <taxon>Lachnospirales</taxon>
        <taxon>Anaerotignaceae</taxon>
        <taxon>Anaerotignum</taxon>
    </lineage>
</organism>
<dbReference type="KEGG" id="cpro:CPRO_00040"/>
<keyword evidence="17" id="KW-1185">Reference proteome</keyword>
<evidence type="ECO:0000256" key="7">
    <source>
        <dbReference type="ARBA" id="ARBA00022763"/>
    </source>
</evidence>
<keyword evidence="4 12" id="KW-0963">Cytoplasm</keyword>
<dbReference type="InterPro" id="IPR042174">
    <property type="entry name" value="RecF_2"/>
</dbReference>
<evidence type="ECO:0000256" key="9">
    <source>
        <dbReference type="ARBA" id="ARBA00023125"/>
    </source>
</evidence>
<dbReference type="GO" id="GO:0000731">
    <property type="term" value="P:DNA synthesis involved in DNA repair"/>
    <property type="evidence" value="ECO:0007669"/>
    <property type="project" value="TreeGrafter"/>
</dbReference>
<dbReference type="EMBL" id="CP014223">
    <property type="protein sequence ID" value="AMJ39632.1"/>
    <property type="molecule type" value="Genomic_DNA"/>
</dbReference>
<keyword evidence="11 12" id="KW-0742">SOS response</keyword>
<reference evidence="18" key="4">
    <citation type="submission" date="2016-11" db="EMBL/GenBank/DDBJ databases">
        <authorList>
            <person name="Jaros S."/>
            <person name="Januszkiewicz K."/>
            <person name="Wedrychowicz H."/>
        </authorList>
    </citation>
    <scope>NUCLEOTIDE SEQUENCE [LARGE SCALE GENOMIC DNA]</scope>
    <source>
        <strain evidence="18">DSM 1682</strain>
    </source>
</reference>
<evidence type="ECO:0000256" key="10">
    <source>
        <dbReference type="ARBA" id="ARBA00023204"/>
    </source>
</evidence>
<dbReference type="InterPro" id="IPR001238">
    <property type="entry name" value="DNA-binding_RecF"/>
</dbReference>
<name>A0A0X8VB60_ANAPI</name>
<evidence type="ECO:0000313" key="15">
    <source>
        <dbReference type="EMBL" id="AMJ39632.1"/>
    </source>
</evidence>
<dbReference type="CDD" id="cd03242">
    <property type="entry name" value="ABC_RecF"/>
    <property type="match status" value="1"/>
</dbReference>
<reference evidence="17" key="2">
    <citation type="submission" date="2016-01" db="EMBL/GenBank/DDBJ databases">
        <authorList>
            <person name="Poehlein A."/>
            <person name="Schlien K."/>
            <person name="Gottschalk G."/>
            <person name="Buckel W."/>
            <person name="Daniel R."/>
        </authorList>
    </citation>
    <scope>NUCLEOTIDE SEQUENCE [LARGE SCALE GENOMIC DNA]</scope>
    <source>
        <strain evidence="17">X2</strain>
    </source>
</reference>
<evidence type="ECO:0000256" key="8">
    <source>
        <dbReference type="ARBA" id="ARBA00022840"/>
    </source>
</evidence>
<dbReference type="Pfam" id="PF02463">
    <property type="entry name" value="SMC_N"/>
    <property type="match status" value="1"/>
</dbReference>
<accession>A0A0X8VB60</accession>
<evidence type="ECO:0000259" key="14">
    <source>
        <dbReference type="Pfam" id="PF02463"/>
    </source>
</evidence>
<evidence type="ECO:0000256" key="2">
    <source>
        <dbReference type="ARBA" id="ARBA00008016"/>
    </source>
</evidence>
<sequence>MQISEVSLQGFRNLMEMQIKPSPGINVFYGKNAQGKTNFLESLYLCAMGRSMRTKYDWQMIGFQEEESHIRLLINKNNRKERIDVHLKRDTKKGIARNGVPIKKLGDLFGTLYTVVFSPEDLSLIKDGPAERRRFLDMELCQLSRVYYYDLQQYYRILKQRNNLLREIQKNSSLQDTLFVWDAQLIDYGERVMAARTDFLKRLDKIATEKLNALTGGLDALKIIYKPNCEPGHMEERLKRNLQRDIYLGSTNFGPHKDDILFTIHGKDVKSFGSQGQQRTTALAARLAEIDLIREETGEDPILLLDDVLSELDERRQKYLMESIDGLQAFLTCTGIEDAIKKYISKDNLFYVENGKIVAEDGMEKKRNA</sequence>
<keyword evidence="5 12" id="KW-0235">DNA replication</keyword>
<reference evidence="16" key="3">
    <citation type="submission" date="2016-11" db="EMBL/GenBank/DDBJ databases">
        <authorList>
            <person name="Varghese N."/>
            <person name="Submissions S."/>
        </authorList>
    </citation>
    <scope>NUCLEOTIDE SEQUENCE</scope>
    <source>
        <strain evidence="16">DSM 1682</strain>
    </source>
</reference>
<keyword evidence="9 12" id="KW-0238">DNA-binding</keyword>
<feature type="binding site" evidence="12">
    <location>
        <begin position="30"/>
        <end position="37"/>
    </location>
    <ligand>
        <name>ATP</name>
        <dbReference type="ChEBI" id="CHEBI:30616"/>
    </ligand>
</feature>
<dbReference type="OrthoDB" id="9803889at2"/>
<gene>
    <name evidence="12" type="primary">recF</name>
    <name evidence="15" type="synonym">recF_1</name>
    <name evidence="15" type="ORF">CPRO_00040</name>
    <name evidence="16" type="ORF">SAMN02745151_00356</name>
</gene>
<dbReference type="Gene3D" id="1.20.1050.90">
    <property type="entry name" value="RecF/RecN/SMC, N-terminal domain"/>
    <property type="match status" value="1"/>
</dbReference>
<dbReference type="InterPro" id="IPR027417">
    <property type="entry name" value="P-loop_NTPase"/>
</dbReference>
<dbReference type="GO" id="GO:0003697">
    <property type="term" value="F:single-stranded DNA binding"/>
    <property type="evidence" value="ECO:0007669"/>
    <property type="project" value="UniProtKB-UniRule"/>
</dbReference>
<evidence type="ECO:0000256" key="12">
    <source>
        <dbReference type="HAMAP-Rule" id="MF_00365"/>
    </source>
</evidence>
<evidence type="ECO:0000256" key="13">
    <source>
        <dbReference type="RuleBase" id="RU000578"/>
    </source>
</evidence>
<dbReference type="InterPro" id="IPR003395">
    <property type="entry name" value="RecF/RecN/SMC_N"/>
</dbReference>
<evidence type="ECO:0000256" key="1">
    <source>
        <dbReference type="ARBA" id="ARBA00004496"/>
    </source>
</evidence>
<keyword evidence="7 12" id="KW-0227">DNA damage</keyword>
<keyword evidence="8 12" id="KW-0067">ATP-binding</keyword>
<comment type="subcellular location">
    <subcellularLocation>
        <location evidence="1 12 13">Cytoplasm</location>
    </subcellularLocation>
</comment>
<dbReference type="PROSITE" id="PS00618">
    <property type="entry name" value="RECF_2"/>
    <property type="match status" value="1"/>
</dbReference>
<dbReference type="AlphaFoldDB" id="A0A0X8VB60"/>
<dbReference type="NCBIfam" id="TIGR00611">
    <property type="entry name" value="recf"/>
    <property type="match status" value="1"/>
</dbReference>
<dbReference type="GO" id="GO:0009432">
    <property type="term" value="P:SOS response"/>
    <property type="evidence" value="ECO:0007669"/>
    <property type="project" value="UniProtKB-UniRule"/>
</dbReference>
<dbReference type="Proteomes" id="UP000184204">
    <property type="component" value="Unassembled WGS sequence"/>
</dbReference>
<dbReference type="PROSITE" id="PS00617">
    <property type="entry name" value="RECF_1"/>
    <property type="match status" value="1"/>
</dbReference>
<evidence type="ECO:0000256" key="3">
    <source>
        <dbReference type="ARBA" id="ARBA00020170"/>
    </source>
</evidence>
<comment type="similarity">
    <text evidence="2 12 13">Belongs to the RecF family.</text>
</comment>
<dbReference type="Gene3D" id="3.40.50.300">
    <property type="entry name" value="P-loop containing nucleotide triphosphate hydrolases"/>
    <property type="match status" value="1"/>
</dbReference>
<evidence type="ECO:0000313" key="18">
    <source>
        <dbReference type="Proteomes" id="UP000184204"/>
    </source>
</evidence>
<evidence type="ECO:0000313" key="17">
    <source>
        <dbReference type="Proteomes" id="UP000068026"/>
    </source>
</evidence>
<evidence type="ECO:0000313" key="16">
    <source>
        <dbReference type="EMBL" id="SHE31555.1"/>
    </source>
</evidence>
<dbReference type="SUPFAM" id="SSF52540">
    <property type="entry name" value="P-loop containing nucleoside triphosphate hydrolases"/>
    <property type="match status" value="1"/>
</dbReference>
<protein>
    <recommendedName>
        <fullName evidence="3 12">DNA replication and repair protein RecF</fullName>
    </recommendedName>
</protein>
<evidence type="ECO:0000256" key="4">
    <source>
        <dbReference type="ARBA" id="ARBA00022490"/>
    </source>
</evidence>
<dbReference type="EMBL" id="FQUA01000001">
    <property type="protein sequence ID" value="SHE31555.1"/>
    <property type="molecule type" value="Genomic_DNA"/>
</dbReference>
<dbReference type="InterPro" id="IPR018078">
    <property type="entry name" value="DNA-binding_RecF_CS"/>
</dbReference>
<dbReference type="RefSeq" id="WP_066046478.1">
    <property type="nucleotide sequence ID" value="NZ_CP014223.1"/>
</dbReference>
<feature type="domain" description="RecF/RecN/SMC N-terminal" evidence="14">
    <location>
        <begin position="3"/>
        <end position="328"/>
    </location>
</feature>
<dbReference type="PANTHER" id="PTHR32182">
    <property type="entry name" value="DNA REPLICATION AND REPAIR PROTEIN RECF"/>
    <property type="match status" value="1"/>
</dbReference>
<evidence type="ECO:0000256" key="6">
    <source>
        <dbReference type="ARBA" id="ARBA00022741"/>
    </source>
</evidence>
<keyword evidence="10 12" id="KW-0234">DNA repair</keyword>
<evidence type="ECO:0000256" key="5">
    <source>
        <dbReference type="ARBA" id="ARBA00022705"/>
    </source>
</evidence>
<dbReference type="PANTHER" id="PTHR32182:SF0">
    <property type="entry name" value="DNA REPLICATION AND REPAIR PROTEIN RECF"/>
    <property type="match status" value="1"/>
</dbReference>
<dbReference type="GO" id="GO:0005737">
    <property type="term" value="C:cytoplasm"/>
    <property type="evidence" value="ECO:0007669"/>
    <property type="project" value="UniProtKB-SubCell"/>
</dbReference>
<dbReference type="Proteomes" id="UP000068026">
    <property type="component" value="Chromosome"/>
</dbReference>
<dbReference type="HAMAP" id="MF_00365">
    <property type="entry name" value="RecF"/>
    <property type="match status" value="1"/>
</dbReference>
<reference evidence="15 17" key="1">
    <citation type="journal article" date="2016" name="Genome Announc.">
        <title>Complete Genome Sequence of the Amino Acid-Fermenting Clostridium propionicum X2 (DSM 1682).</title>
        <authorList>
            <person name="Poehlein A."/>
            <person name="Schlien K."/>
            <person name="Chowdhury N.P."/>
            <person name="Gottschalk G."/>
            <person name="Buckel W."/>
            <person name="Daniel R."/>
        </authorList>
    </citation>
    <scope>NUCLEOTIDE SEQUENCE [LARGE SCALE GENOMIC DNA]</scope>
    <source>
        <strain evidence="15 17">X2</strain>
    </source>
</reference>